<organism evidence="13 14">
    <name type="scientific">Ascaris lumbricoides</name>
    <name type="common">Giant roundworm</name>
    <dbReference type="NCBI Taxonomy" id="6252"/>
    <lineage>
        <taxon>Eukaryota</taxon>
        <taxon>Metazoa</taxon>
        <taxon>Ecdysozoa</taxon>
        <taxon>Nematoda</taxon>
        <taxon>Chromadorea</taxon>
        <taxon>Rhabditida</taxon>
        <taxon>Spirurina</taxon>
        <taxon>Ascaridomorpha</taxon>
        <taxon>Ascaridoidea</taxon>
        <taxon>Ascarididae</taxon>
        <taxon>Ascaris</taxon>
    </lineage>
</organism>
<keyword evidence="3" id="KW-0963">Cytoplasm</keyword>
<dbReference type="InterPro" id="IPR024641">
    <property type="entry name" value="HRS_helical"/>
</dbReference>
<evidence type="ECO:0000256" key="8">
    <source>
        <dbReference type="PROSITE-ProRule" id="PRU00091"/>
    </source>
</evidence>
<evidence type="ECO:0000256" key="2">
    <source>
        <dbReference type="ARBA" id="ARBA00015450"/>
    </source>
</evidence>
<feature type="compositionally biased region" description="Polar residues" evidence="10">
    <location>
        <begin position="555"/>
        <end position="572"/>
    </location>
</feature>
<name>A0A9J2P518_ASCLU</name>
<dbReference type="InterPro" id="IPR017073">
    <property type="entry name" value="HGS/VPS27"/>
</dbReference>
<dbReference type="SMART" id="SM00288">
    <property type="entry name" value="VHS"/>
    <property type="match status" value="1"/>
</dbReference>
<dbReference type="GO" id="GO:0005769">
    <property type="term" value="C:early endosome"/>
    <property type="evidence" value="ECO:0007669"/>
    <property type="project" value="TreeGrafter"/>
</dbReference>
<evidence type="ECO:0000256" key="5">
    <source>
        <dbReference type="ARBA" id="ARBA00022723"/>
    </source>
</evidence>
<dbReference type="CDD" id="cd03569">
    <property type="entry name" value="VHS_Hrs"/>
    <property type="match status" value="1"/>
</dbReference>
<evidence type="ECO:0000256" key="4">
    <source>
        <dbReference type="ARBA" id="ARBA00022553"/>
    </source>
</evidence>
<dbReference type="PANTHER" id="PTHR46275">
    <property type="entry name" value="HEPATOCYTE GROWTH FACTOR-REGULATED TYROSINE KINASE SUBSTRATE"/>
    <property type="match status" value="1"/>
</dbReference>
<keyword evidence="13" id="KW-1185">Reference proteome</keyword>
<dbReference type="InterPro" id="IPR002014">
    <property type="entry name" value="VHS_dom"/>
</dbReference>
<dbReference type="Proteomes" id="UP000036681">
    <property type="component" value="Unplaced"/>
</dbReference>
<feature type="region of interest" description="Disordered" evidence="10">
    <location>
        <begin position="359"/>
        <end position="404"/>
    </location>
</feature>
<evidence type="ECO:0000256" key="9">
    <source>
        <dbReference type="SAM" id="Coils"/>
    </source>
</evidence>
<dbReference type="InterPro" id="IPR000306">
    <property type="entry name" value="Znf_FYVE"/>
</dbReference>
<dbReference type="PANTHER" id="PTHR46275:SF1">
    <property type="entry name" value="HEPATOCYTE GROWTH FACTOR-REGULATED TYROSINE KINASE SUBSTRATE"/>
    <property type="match status" value="1"/>
</dbReference>
<dbReference type="WBParaSite" id="ALUE_0000464401-mRNA-1">
    <property type="protein sequence ID" value="ALUE_0000464401-mRNA-1"/>
    <property type="gene ID" value="ALUE_0000464401"/>
</dbReference>
<dbReference type="SUPFAM" id="SSF57903">
    <property type="entry name" value="FYVE/PHD zinc finger"/>
    <property type="match status" value="1"/>
</dbReference>
<dbReference type="AlphaFoldDB" id="A0A9J2P518"/>
<evidence type="ECO:0000256" key="10">
    <source>
        <dbReference type="SAM" id="MobiDB-lite"/>
    </source>
</evidence>
<evidence type="ECO:0000259" key="11">
    <source>
        <dbReference type="PROSITE" id="PS50178"/>
    </source>
</evidence>
<keyword evidence="4" id="KW-0597">Phosphoprotein</keyword>
<dbReference type="InterPro" id="IPR008942">
    <property type="entry name" value="ENTH_VHS"/>
</dbReference>
<dbReference type="PROSITE" id="PS50178">
    <property type="entry name" value="ZF_FYVE"/>
    <property type="match status" value="1"/>
</dbReference>
<dbReference type="SMART" id="SM00064">
    <property type="entry name" value="FYVE"/>
    <property type="match status" value="1"/>
</dbReference>
<dbReference type="GO" id="GO:0035091">
    <property type="term" value="F:phosphatidylinositol binding"/>
    <property type="evidence" value="ECO:0007669"/>
    <property type="project" value="InterPro"/>
</dbReference>
<protein>
    <recommendedName>
        <fullName evidence="2">Hepatocyte growth factor-regulated tyrosine kinase substrate</fullName>
    </recommendedName>
</protein>
<dbReference type="Gene3D" id="1.25.40.90">
    <property type="match status" value="1"/>
</dbReference>
<sequence>MTAAHHSETALSDITSAKVSILRDASLALRLRLSIAFLREAAVNVGGALFEICVQSGCCGPQNPNLRETAVNVGGALFEIRVQSGCCGPQNPKIAAVGRRVVAMAKRFDRQLERATDSTLIDPNWDAIIECVDMIRGGEAPSTVENTMDGIQKRATDSTLIDPNWDAIIECVDMIRGGEAPVKAAVASIRKRYHNENPHVAHHALLVLEACMKNCGSKFHAEIATKDFMEDLKNLSLDSTPDKVKSKILELLQCWAMAFKNKPEYKIVVDTHNLMKLAGFEFPEVAEAEAMFVAESAPEWADGDECFRCRAAFGILTRKHHCRACGQIFCDKCSSKQSYLPQYGIEKQVRVCDGCFEKTPSGKSKPPSEVQPPASGQSASGKSDKPLPVDAKKTAEQRARELKQAEEDELNLALAISQSEAEAQEQERQRKLYQLYNGTDAFGTRSAPTETSNANEASAPTNNETFIYRGAASSKRETELAAVSNRESEVDPELARYLNRDYWQQRKNEQKNAAAAAESYGVERRKTPTPTAPPPSESSMSRHDATTDSGGAFSVASTTKQLDGDTTPTPQFGTADEEETAETMEFCRQLREQVTVMDNRIRSNIARNRSIVNDTAIQSLFIRLTEMHAQVMARMNKLEDRRNHFESLQDHLAHIQEARQAVNALREDYERRKQERAIEEQRLRQQQMQQKVDLMRQKKHELLLHQRHLALLRFQQQEQELQMRRMQAQQGGVQPPNYYGAEPGIAAGYAVPTTTTHIHSAVIQGVQPYYSDGGQQYVAQQYGYPTGASVDPNQQKQLAPPVIDQQAPQAVPQATCQVSQAVPQVPQTMPQGSQSVPQIQYPAQYISQEVVQDQKATPMISNVPVHSASNGSIACNGTSLSVVSSSEQVLGNTYGANAAQQSYMYQGMAQIPPQAMVQKVAATDYNHPQVVPQQYSAPPVVQYQQQQPYPTYQAANAAITQAAGYAPQGVAQLGAANAAINQAAGYAPQGVAQLGVQDAYQQQYSNASGQYYQSATGAQPAVPSVMGYAEPSQPVQQQQQPAEGLLISFD</sequence>
<evidence type="ECO:0000313" key="13">
    <source>
        <dbReference type="Proteomes" id="UP000036681"/>
    </source>
</evidence>
<evidence type="ECO:0000313" key="14">
    <source>
        <dbReference type="WBParaSite" id="ALUE_0000464401-mRNA-1"/>
    </source>
</evidence>
<dbReference type="Gene3D" id="1.20.5.1940">
    <property type="match status" value="1"/>
</dbReference>
<dbReference type="CDD" id="cd15720">
    <property type="entry name" value="FYVE_Hrs"/>
    <property type="match status" value="1"/>
</dbReference>
<dbReference type="GO" id="GO:0031623">
    <property type="term" value="P:receptor internalization"/>
    <property type="evidence" value="ECO:0007669"/>
    <property type="project" value="TreeGrafter"/>
</dbReference>
<evidence type="ECO:0000256" key="7">
    <source>
        <dbReference type="ARBA" id="ARBA00022833"/>
    </source>
</evidence>
<feature type="coiled-coil region" evidence="9">
    <location>
        <begin position="648"/>
        <end position="698"/>
    </location>
</feature>
<dbReference type="Gene3D" id="3.30.40.10">
    <property type="entry name" value="Zinc/RING finger domain, C3HC4 (zinc finger)"/>
    <property type="match status" value="1"/>
</dbReference>
<evidence type="ECO:0000256" key="3">
    <source>
        <dbReference type="ARBA" id="ARBA00022490"/>
    </source>
</evidence>
<proteinExistence type="predicted"/>
<keyword evidence="7" id="KW-0862">Zinc</keyword>
<dbReference type="InterPro" id="IPR013083">
    <property type="entry name" value="Znf_RING/FYVE/PHD"/>
</dbReference>
<dbReference type="PROSITE" id="PS50179">
    <property type="entry name" value="VHS"/>
    <property type="match status" value="2"/>
</dbReference>
<feature type="compositionally biased region" description="Polar residues" evidence="10">
    <location>
        <begin position="446"/>
        <end position="464"/>
    </location>
</feature>
<evidence type="ECO:0000256" key="1">
    <source>
        <dbReference type="ARBA" id="ARBA00004496"/>
    </source>
</evidence>
<keyword evidence="5" id="KW-0479">Metal-binding</keyword>
<evidence type="ECO:0000259" key="12">
    <source>
        <dbReference type="PROSITE" id="PS50179"/>
    </source>
</evidence>
<dbReference type="Pfam" id="PF01363">
    <property type="entry name" value="FYVE"/>
    <property type="match status" value="1"/>
</dbReference>
<dbReference type="Pfam" id="PF00790">
    <property type="entry name" value="VHS"/>
    <property type="match status" value="1"/>
</dbReference>
<dbReference type="GO" id="GO:0008270">
    <property type="term" value="F:zinc ion binding"/>
    <property type="evidence" value="ECO:0007669"/>
    <property type="project" value="UniProtKB-KW"/>
</dbReference>
<dbReference type="GO" id="GO:0032456">
    <property type="term" value="P:endocytic recycling"/>
    <property type="evidence" value="ECO:0007669"/>
    <property type="project" value="TreeGrafter"/>
</dbReference>
<dbReference type="GO" id="GO:0043130">
    <property type="term" value="F:ubiquitin binding"/>
    <property type="evidence" value="ECO:0007669"/>
    <property type="project" value="InterPro"/>
</dbReference>
<evidence type="ECO:0000256" key="6">
    <source>
        <dbReference type="ARBA" id="ARBA00022771"/>
    </source>
</evidence>
<reference evidence="14" key="1">
    <citation type="submission" date="2023-03" db="UniProtKB">
        <authorList>
            <consortium name="WormBaseParasite"/>
        </authorList>
    </citation>
    <scope>IDENTIFICATION</scope>
</reference>
<comment type="subcellular location">
    <subcellularLocation>
        <location evidence="1">Cytoplasm</location>
    </subcellularLocation>
</comment>
<feature type="domain" description="VHS" evidence="12">
    <location>
        <begin position="155"/>
        <end position="283"/>
    </location>
</feature>
<dbReference type="CDD" id="cd21387">
    <property type="entry name" value="GAT_Hrs"/>
    <property type="match status" value="1"/>
</dbReference>
<feature type="domain" description="VHS" evidence="12">
    <location>
        <begin position="115"/>
        <end position="154"/>
    </location>
</feature>
<dbReference type="Pfam" id="PF12210">
    <property type="entry name" value="Hrs_helical"/>
    <property type="match status" value="1"/>
</dbReference>
<feature type="region of interest" description="Disordered" evidence="10">
    <location>
        <begin position="508"/>
        <end position="578"/>
    </location>
</feature>
<feature type="domain" description="FYVE-type" evidence="11">
    <location>
        <begin position="300"/>
        <end position="360"/>
    </location>
</feature>
<feature type="region of interest" description="Disordered" evidence="10">
    <location>
        <begin position="442"/>
        <end position="464"/>
    </location>
</feature>
<accession>A0A9J2P518</accession>
<dbReference type="InterPro" id="IPR017455">
    <property type="entry name" value="Znf_FYVE-rel"/>
</dbReference>
<dbReference type="SUPFAM" id="SSF48464">
    <property type="entry name" value="ENTH/VHS domain"/>
    <property type="match status" value="2"/>
</dbReference>
<keyword evidence="9" id="KW-0175">Coiled coil</keyword>
<feature type="compositionally biased region" description="Basic and acidic residues" evidence="10">
    <location>
        <begin position="382"/>
        <end position="404"/>
    </location>
</feature>
<dbReference type="InterPro" id="IPR011011">
    <property type="entry name" value="Znf_FYVE_PHD"/>
</dbReference>
<keyword evidence="6 8" id="KW-0863">Zinc-finger</keyword>